<protein>
    <submittedName>
        <fullName evidence="1">Uncharacterized protein</fullName>
    </submittedName>
</protein>
<proteinExistence type="predicted"/>
<dbReference type="OrthoDB" id="10449179at2759"/>
<dbReference type="EMBL" id="JYDP01000010">
    <property type="protein sequence ID" value="KRZ16715.1"/>
    <property type="molecule type" value="Genomic_DNA"/>
</dbReference>
<keyword evidence="2" id="KW-1185">Reference proteome</keyword>
<organism evidence="1 2">
    <name type="scientific">Trichinella zimbabwensis</name>
    <dbReference type="NCBI Taxonomy" id="268475"/>
    <lineage>
        <taxon>Eukaryota</taxon>
        <taxon>Metazoa</taxon>
        <taxon>Ecdysozoa</taxon>
        <taxon>Nematoda</taxon>
        <taxon>Enoplea</taxon>
        <taxon>Dorylaimia</taxon>
        <taxon>Trichinellida</taxon>
        <taxon>Trichinellidae</taxon>
        <taxon>Trichinella</taxon>
    </lineage>
</organism>
<gene>
    <name evidence="1" type="ORF">T11_13479</name>
</gene>
<dbReference type="Proteomes" id="UP000055024">
    <property type="component" value="Unassembled WGS sequence"/>
</dbReference>
<comment type="caution">
    <text evidence="1">The sequence shown here is derived from an EMBL/GenBank/DDBJ whole genome shotgun (WGS) entry which is preliminary data.</text>
</comment>
<evidence type="ECO:0000313" key="2">
    <source>
        <dbReference type="Proteomes" id="UP000055024"/>
    </source>
</evidence>
<dbReference type="AlphaFoldDB" id="A0A0V1I1A3"/>
<name>A0A0V1I1A3_9BILA</name>
<reference evidence="1 2" key="1">
    <citation type="submission" date="2015-01" db="EMBL/GenBank/DDBJ databases">
        <title>Evolution of Trichinella species and genotypes.</title>
        <authorList>
            <person name="Korhonen P.K."/>
            <person name="Edoardo P."/>
            <person name="Giuseppe L.R."/>
            <person name="Gasser R.B."/>
        </authorList>
    </citation>
    <scope>NUCLEOTIDE SEQUENCE [LARGE SCALE GENOMIC DNA]</scope>
    <source>
        <strain evidence="1">ISS1029</strain>
    </source>
</reference>
<accession>A0A0V1I1A3</accession>
<sequence length="141" mass="15101">MEGRWPTVSRGQVSLSVSNDTLLAFIVIAIQLSETQAYNCAHLQGRMLGTANGCLLVAAVGPCANETTLKIRRRTGSSNALTVQFSWIECYKSRQRPNVALDAAGVRFGAPFETFSAFSLNLPAAAELALPTSTRVVVSLI</sequence>
<evidence type="ECO:0000313" key="1">
    <source>
        <dbReference type="EMBL" id="KRZ16715.1"/>
    </source>
</evidence>